<gene>
    <name evidence="2" type="ORF">GCM10023185_38290</name>
</gene>
<evidence type="ECO:0000313" key="3">
    <source>
        <dbReference type="Proteomes" id="UP001501153"/>
    </source>
</evidence>
<reference evidence="3" key="1">
    <citation type="journal article" date="2019" name="Int. J. Syst. Evol. Microbiol.">
        <title>The Global Catalogue of Microorganisms (GCM) 10K type strain sequencing project: providing services to taxonomists for standard genome sequencing and annotation.</title>
        <authorList>
            <consortium name="The Broad Institute Genomics Platform"/>
            <consortium name="The Broad Institute Genome Sequencing Center for Infectious Disease"/>
            <person name="Wu L."/>
            <person name="Ma J."/>
        </authorList>
    </citation>
    <scope>NUCLEOTIDE SEQUENCE [LARGE SCALE GENOMIC DNA]</scope>
    <source>
        <strain evidence="3">JCM 17923</strain>
    </source>
</reference>
<organism evidence="2 3">
    <name type="scientific">Hymenobacter saemangeumensis</name>
    <dbReference type="NCBI Taxonomy" id="1084522"/>
    <lineage>
        <taxon>Bacteria</taxon>
        <taxon>Pseudomonadati</taxon>
        <taxon>Bacteroidota</taxon>
        <taxon>Cytophagia</taxon>
        <taxon>Cytophagales</taxon>
        <taxon>Hymenobacteraceae</taxon>
        <taxon>Hymenobacter</taxon>
    </lineage>
</organism>
<protein>
    <submittedName>
        <fullName evidence="2">Uncharacterized protein</fullName>
    </submittedName>
</protein>
<proteinExistence type="predicted"/>
<dbReference type="Proteomes" id="UP001501153">
    <property type="component" value="Unassembled WGS sequence"/>
</dbReference>
<sequence length="233" mass="25574">MFRNLPDCIETLEDAGARFYTITGPGINLSYAPEDEGAATPDACLQRFERDYTRLGAGLYTVTHKKNSAANRNPASFRFVKVAEGANVGSTAGADGFALADMQLKMQQMQHDQEIRWLKRDHEDELRRLKSKENQPDGMDKLINAVGQINQLLQNAKTQHPGTVAGLPAAAPAQQPTTPTVPVNEQEAIVNDTVQALHDALGQDDERTLEVLRKIAKVAKENPAQINNLVSFL</sequence>
<keyword evidence="3" id="KW-1185">Reference proteome</keyword>
<evidence type="ECO:0000313" key="2">
    <source>
        <dbReference type="EMBL" id="GAA4366864.1"/>
    </source>
</evidence>
<comment type="caution">
    <text evidence="2">The sequence shown here is derived from an EMBL/GenBank/DDBJ whole genome shotgun (WGS) entry which is preliminary data.</text>
</comment>
<name>A0ABP8IQE9_9BACT</name>
<keyword evidence="1" id="KW-0175">Coiled coil</keyword>
<accession>A0ABP8IQE9</accession>
<dbReference type="EMBL" id="BAABGZ010000076">
    <property type="protein sequence ID" value="GAA4366864.1"/>
    <property type="molecule type" value="Genomic_DNA"/>
</dbReference>
<dbReference type="RefSeq" id="WP_345237738.1">
    <property type="nucleotide sequence ID" value="NZ_BAABGZ010000076.1"/>
</dbReference>
<evidence type="ECO:0000256" key="1">
    <source>
        <dbReference type="SAM" id="Coils"/>
    </source>
</evidence>
<feature type="coiled-coil region" evidence="1">
    <location>
        <begin position="115"/>
        <end position="159"/>
    </location>
</feature>